<dbReference type="NCBIfam" id="NF007158">
    <property type="entry name" value="PRK09593.1"/>
    <property type="match status" value="1"/>
</dbReference>
<dbReference type="OrthoDB" id="1637462at2"/>
<gene>
    <name evidence="7" type="ORF">BCR26_15140</name>
</gene>
<dbReference type="InterPro" id="IPR018120">
    <property type="entry name" value="Glyco_hydro_1_AS"/>
</dbReference>
<dbReference type="PROSITE" id="PS00572">
    <property type="entry name" value="GLYCOSYL_HYDROL_F1_1"/>
    <property type="match status" value="1"/>
</dbReference>
<reference evidence="7 8" key="1">
    <citation type="submission" date="2016-09" db="EMBL/GenBank/DDBJ databases">
        <authorList>
            <person name="Capua I."/>
            <person name="De Benedictis P."/>
            <person name="Joannis T."/>
            <person name="Lombin L.H."/>
            <person name="Cattoli G."/>
        </authorList>
    </citation>
    <scope>NUCLEOTIDE SEQUENCE [LARGE SCALE GENOMIC DNA]</scope>
    <source>
        <strain evidence="7 8">LMG 25899</strain>
    </source>
</reference>
<sequence>MNKLIKKQRFPEGFLWGGAVAANQCEGAYLEGGKGLTPVDILPDAKHGRQDALKHPTKAMNTEYDFYPSHESIDFYHRYKEDIALFAEMGFKVFRFSICWARIFPKGDETLPNEQGLEFYDRVIEECLKHNIEPLVTINHFDTPLYLMTKYGGWKNRNLIDFYLAYCEVLFKRYQKKVKYWLTFNEINMILHLPLLGGAIDTSLSNEPNQDIYQGSHHQLVASAMATKRAREINPKMQIGCMLAGASTYPLTCNPEDVFAAQEANRKNYFFIDVQSRGAYPSYLNRYFEENNIHLQMESEDKNILKENTVDFISFSYYSSRLTSADPEAGEQTSGNVFKSLKNPYLERSDWGWQIDPLGLRITMNDLYDRYQKPLFVVENGLGAFDQIEEQGIIDDGRIHYLQAHINAMGEAIADGVECLGYTAWGCIDLVSASTGEMSKRYGFIYVDKDDEGKGTLNRKKKKSFDWYKKVIASNGDDLSN</sequence>
<dbReference type="RefSeq" id="WP_069699051.1">
    <property type="nucleotide sequence ID" value="NZ_JAGGMA010000014.1"/>
</dbReference>
<protein>
    <submittedName>
        <fullName evidence="7">6-phospho-beta-glucosidase</fullName>
    </submittedName>
</protein>
<dbReference type="GO" id="GO:0016052">
    <property type="term" value="P:carbohydrate catabolic process"/>
    <property type="evidence" value="ECO:0007669"/>
    <property type="project" value="TreeGrafter"/>
</dbReference>
<evidence type="ECO:0000313" key="8">
    <source>
        <dbReference type="Proteomes" id="UP000095256"/>
    </source>
</evidence>
<dbReference type="InterPro" id="IPR033132">
    <property type="entry name" value="GH_1_N_CS"/>
</dbReference>
<evidence type="ECO:0000313" key="7">
    <source>
        <dbReference type="EMBL" id="OEH81977.1"/>
    </source>
</evidence>
<evidence type="ECO:0000256" key="1">
    <source>
        <dbReference type="ARBA" id="ARBA00010838"/>
    </source>
</evidence>
<dbReference type="GO" id="GO:0005829">
    <property type="term" value="C:cytosol"/>
    <property type="evidence" value="ECO:0007669"/>
    <property type="project" value="TreeGrafter"/>
</dbReference>
<dbReference type="SUPFAM" id="SSF51445">
    <property type="entry name" value="(Trans)glycosidases"/>
    <property type="match status" value="1"/>
</dbReference>
<keyword evidence="3 6" id="KW-0326">Glycosidase</keyword>
<dbReference type="PANTHER" id="PTHR10353">
    <property type="entry name" value="GLYCOSYL HYDROLASE"/>
    <property type="match status" value="1"/>
</dbReference>
<feature type="active site" description="Nucleophile" evidence="4">
    <location>
        <position position="379"/>
    </location>
</feature>
<evidence type="ECO:0000256" key="4">
    <source>
        <dbReference type="PROSITE-ProRule" id="PRU10055"/>
    </source>
</evidence>
<dbReference type="PANTHER" id="PTHR10353:SF296">
    <property type="entry name" value="6-PHOSPHO-BETA-GLUCOSIDASE"/>
    <property type="match status" value="1"/>
</dbReference>
<dbReference type="AlphaFoldDB" id="A0A1E5KVT0"/>
<evidence type="ECO:0000256" key="3">
    <source>
        <dbReference type="ARBA" id="ARBA00023295"/>
    </source>
</evidence>
<evidence type="ECO:0000256" key="2">
    <source>
        <dbReference type="ARBA" id="ARBA00022801"/>
    </source>
</evidence>
<proteinExistence type="inferred from homology"/>
<dbReference type="Pfam" id="PF00232">
    <property type="entry name" value="Glyco_hydro_1"/>
    <property type="match status" value="1"/>
</dbReference>
<dbReference type="EMBL" id="MIEK01000032">
    <property type="protein sequence ID" value="OEH81977.1"/>
    <property type="molecule type" value="Genomic_DNA"/>
</dbReference>
<comment type="similarity">
    <text evidence="1 5">Belongs to the glycosyl hydrolase 1 family.</text>
</comment>
<evidence type="ECO:0000256" key="6">
    <source>
        <dbReference type="RuleBase" id="RU004468"/>
    </source>
</evidence>
<organism evidence="7 8">
    <name type="scientific">Enterococcus rivorum</name>
    <dbReference type="NCBI Taxonomy" id="762845"/>
    <lineage>
        <taxon>Bacteria</taxon>
        <taxon>Bacillati</taxon>
        <taxon>Bacillota</taxon>
        <taxon>Bacilli</taxon>
        <taxon>Lactobacillales</taxon>
        <taxon>Enterococcaceae</taxon>
        <taxon>Enterococcus</taxon>
    </lineage>
</organism>
<dbReference type="NCBIfam" id="NF007356">
    <property type="entry name" value="PRK09852.1"/>
    <property type="match status" value="1"/>
</dbReference>
<keyword evidence="2 6" id="KW-0378">Hydrolase</keyword>
<dbReference type="STRING" id="762845.BCR26_15140"/>
<dbReference type="PROSITE" id="PS00653">
    <property type="entry name" value="GLYCOSYL_HYDROL_F1_2"/>
    <property type="match status" value="1"/>
</dbReference>
<dbReference type="FunFam" id="3.20.20.80:FF:000004">
    <property type="entry name" value="Beta-glucosidase 6-phospho-beta-glucosidase"/>
    <property type="match status" value="1"/>
</dbReference>
<evidence type="ECO:0000256" key="5">
    <source>
        <dbReference type="RuleBase" id="RU003690"/>
    </source>
</evidence>
<accession>A0A1E5KVT0</accession>
<dbReference type="InterPro" id="IPR001360">
    <property type="entry name" value="Glyco_hydro_1"/>
</dbReference>
<dbReference type="GO" id="GO:0008422">
    <property type="term" value="F:beta-glucosidase activity"/>
    <property type="evidence" value="ECO:0007669"/>
    <property type="project" value="TreeGrafter"/>
</dbReference>
<name>A0A1E5KVT0_9ENTE</name>
<dbReference type="InterPro" id="IPR017853">
    <property type="entry name" value="GH"/>
</dbReference>
<keyword evidence="8" id="KW-1185">Reference proteome</keyword>
<dbReference type="Proteomes" id="UP000095256">
    <property type="component" value="Unassembled WGS sequence"/>
</dbReference>
<comment type="caution">
    <text evidence="7">The sequence shown here is derived from an EMBL/GenBank/DDBJ whole genome shotgun (WGS) entry which is preliminary data.</text>
</comment>
<dbReference type="PRINTS" id="PR00131">
    <property type="entry name" value="GLHYDRLASE1"/>
</dbReference>
<dbReference type="Gene3D" id="3.20.20.80">
    <property type="entry name" value="Glycosidases"/>
    <property type="match status" value="1"/>
</dbReference>